<evidence type="ECO:0000313" key="1">
    <source>
        <dbReference type="EMBL" id="JAC71340.1"/>
    </source>
</evidence>
<reference evidence="1" key="1">
    <citation type="submission" date="2014-05" db="EMBL/GenBank/DDBJ databases">
        <title>The transcriptome of the halophilic microalga Tetraselmis sp. GSL018 isolated from the Great Salt Lake, Utah.</title>
        <authorList>
            <person name="Jinkerson R.E."/>
            <person name="D'Adamo S."/>
            <person name="Posewitz M.C."/>
        </authorList>
    </citation>
    <scope>NUCLEOTIDE SEQUENCE</scope>
    <source>
        <strain evidence="1">GSL018</strain>
    </source>
</reference>
<gene>
    <name evidence="1" type="ORF">TSPGSL018_2143</name>
</gene>
<feature type="non-terminal residue" evidence="1">
    <location>
        <position position="74"/>
    </location>
</feature>
<dbReference type="AlphaFoldDB" id="A0A061RKZ9"/>
<accession>A0A061RKZ9</accession>
<protein>
    <submittedName>
        <fullName evidence="1">Uncharacterized protein</fullName>
    </submittedName>
</protein>
<sequence>MQKTLNLFVASKPVGGPALVNSFDVDTARFATWLEKETGSDCPVRIKTEEAVEKGTILLDLYQMYNLRVVTGEV</sequence>
<name>A0A061RKZ9_9CHLO</name>
<dbReference type="EMBL" id="GBEZ01014761">
    <property type="protein sequence ID" value="JAC71340.1"/>
    <property type="molecule type" value="Transcribed_RNA"/>
</dbReference>
<organism evidence="1">
    <name type="scientific">Tetraselmis sp. GSL018</name>
    <dbReference type="NCBI Taxonomy" id="582737"/>
    <lineage>
        <taxon>Eukaryota</taxon>
        <taxon>Viridiplantae</taxon>
        <taxon>Chlorophyta</taxon>
        <taxon>core chlorophytes</taxon>
        <taxon>Chlorodendrophyceae</taxon>
        <taxon>Chlorodendrales</taxon>
        <taxon>Chlorodendraceae</taxon>
        <taxon>Tetraselmis</taxon>
    </lineage>
</organism>
<proteinExistence type="predicted"/>